<keyword evidence="9" id="KW-1185">Reference proteome</keyword>
<accession>A0A7Y4LBG4</accession>
<dbReference type="AlphaFoldDB" id="A0A7Y4LBG4"/>
<keyword evidence="2" id="KW-1003">Cell membrane</keyword>
<sequence>MALHFPKHIIKYVSLLLILIALSISFGFSEAWLQLCYGLALFLFGMQCIEEGLNNAAGGMLEQLMTKSTATPVRSMLFGMVATFILQSTTLVSLLTIAFLGTGLISLAGGIAIILGTNLGATSGIWLLALVGKSVSLAPLAVPMFIFGIIASFFKGRVKSIGRIFIGISLIFLGIDTLKTGFNTVGDAIDFRSYQLEGALGVAAFVLIGLLLTVILQSTHATLILTLAALGGGQISIEQSFAIAIGSNVGSSLSTALVGFLGSARSGQRLALAHLSFNVVTAVLSLIIWIPLTRLTEWVGQWAGFNSLLQLSLFHTLFNVLGVIVFWPMQEQLANLLRKWLPSQSQQSMLPQGAKPDAEESVTASEPTEVPTVKARYLDKNMLLSGDTAVRAIFWETKHLMTLCLEVLCRSAYIPIERLRDLQNHEPLPAPELPLVLDVKGLYEEQIKQLYSEILDFNSQMNVTDSQVRDRLFQLYLAGSHLLDAVKEAKGLQKHMFTALSSTESNVFESRMQLRQHLFVTLQYFVRLSLFSPKSTDWYHQFDAFRHHAHGFDVSFQNEYLDKLREKAIDRAAFKTLINDGGRIRRIDRKLIEILQISAESLPDDLLLISPDDMEGLIPMPT</sequence>
<dbReference type="EMBL" id="JABGBO010000004">
    <property type="protein sequence ID" value="NOL49491.1"/>
    <property type="molecule type" value="Genomic_DNA"/>
</dbReference>
<feature type="transmembrane region" description="Helical" evidence="7">
    <location>
        <begin position="198"/>
        <end position="216"/>
    </location>
</feature>
<feature type="transmembrane region" description="Helical" evidence="7">
    <location>
        <begin position="221"/>
        <end position="237"/>
    </location>
</feature>
<feature type="transmembrane region" description="Helical" evidence="7">
    <location>
        <begin position="270"/>
        <end position="292"/>
    </location>
</feature>
<feature type="transmembrane region" description="Helical" evidence="7">
    <location>
        <begin position="135"/>
        <end position="154"/>
    </location>
</feature>
<feature type="transmembrane region" description="Helical" evidence="7">
    <location>
        <begin position="107"/>
        <end position="129"/>
    </location>
</feature>
<evidence type="ECO:0000256" key="6">
    <source>
        <dbReference type="SAM" id="MobiDB-lite"/>
    </source>
</evidence>
<protein>
    <submittedName>
        <fullName evidence="8">Na/Pi cotransporter family protein</fullName>
    </submittedName>
</protein>
<evidence type="ECO:0000256" key="1">
    <source>
        <dbReference type="ARBA" id="ARBA00004651"/>
    </source>
</evidence>
<dbReference type="Pfam" id="PF02690">
    <property type="entry name" value="Na_Pi_cotrans"/>
    <property type="match status" value="2"/>
</dbReference>
<keyword evidence="3 7" id="KW-0812">Transmembrane</keyword>
<feature type="transmembrane region" description="Helical" evidence="7">
    <location>
        <begin position="76"/>
        <end position="100"/>
    </location>
</feature>
<feature type="region of interest" description="Disordered" evidence="6">
    <location>
        <begin position="348"/>
        <end position="367"/>
    </location>
</feature>
<proteinExistence type="predicted"/>
<evidence type="ECO:0000256" key="5">
    <source>
        <dbReference type="ARBA" id="ARBA00023136"/>
    </source>
</evidence>
<dbReference type="GO" id="GO:0044341">
    <property type="term" value="P:sodium-dependent phosphate transport"/>
    <property type="evidence" value="ECO:0007669"/>
    <property type="project" value="InterPro"/>
</dbReference>
<evidence type="ECO:0000256" key="7">
    <source>
        <dbReference type="SAM" id="Phobius"/>
    </source>
</evidence>
<dbReference type="Proteomes" id="UP000541421">
    <property type="component" value="Unassembled WGS sequence"/>
</dbReference>
<keyword evidence="5 7" id="KW-0472">Membrane</keyword>
<dbReference type="GO" id="GO:0005436">
    <property type="term" value="F:sodium:phosphate symporter activity"/>
    <property type="evidence" value="ECO:0007669"/>
    <property type="project" value="InterPro"/>
</dbReference>
<evidence type="ECO:0000313" key="9">
    <source>
        <dbReference type="Proteomes" id="UP000541421"/>
    </source>
</evidence>
<dbReference type="InterPro" id="IPR003841">
    <property type="entry name" value="Na/Pi_transpt"/>
</dbReference>
<comment type="subcellular location">
    <subcellularLocation>
        <location evidence="1">Cell membrane</location>
        <topology evidence="1">Multi-pass membrane protein</topology>
    </subcellularLocation>
</comment>
<evidence type="ECO:0000256" key="2">
    <source>
        <dbReference type="ARBA" id="ARBA00022475"/>
    </source>
</evidence>
<organism evidence="8 9">
    <name type="scientific">Pelistega europaea</name>
    <dbReference type="NCBI Taxonomy" id="106147"/>
    <lineage>
        <taxon>Bacteria</taxon>
        <taxon>Pseudomonadati</taxon>
        <taxon>Pseudomonadota</taxon>
        <taxon>Betaproteobacteria</taxon>
        <taxon>Burkholderiales</taxon>
        <taxon>Alcaligenaceae</taxon>
        <taxon>Pelistega</taxon>
    </lineage>
</organism>
<evidence type="ECO:0000256" key="4">
    <source>
        <dbReference type="ARBA" id="ARBA00022989"/>
    </source>
</evidence>
<dbReference type="PANTHER" id="PTHR10010:SF46">
    <property type="entry name" value="SODIUM-DEPENDENT PHOSPHATE TRANSPORT PROTEIN 2B"/>
    <property type="match status" value="1"/>
</dbReference>
<evidence type="ECO:0000256" key="3">
    <source>
        <dbReference type="ARBA" id="ARBA00022692"/>
    </source>
</evidence>
<keyword evidence="4 7" id="KW-1133">Transmembrane helix</keyword>
<feature type="transmembrane region" description="Helical" evidence="7">
    <location>
        <begin position="161"/>
        <end position="178"/>
    </location>
</feature>
<dbReference type="RefSeq" id="WP_171588457.1">
    <property type="nucleotide sequence ID" value="NZ_JABGBO010000004.1"/>
</dbReference>
<name>A0A7Y4LBG4_9BURK</name>
<dbReference type="PANTHER" id="PTHR10010">
    <property type="entry name" value="SOLUTE CARRIER FAMILY 34 SODIUM PHOSPHATE , MEMBER 2-RELATED"/>
    <property type="match status" value="1"/>
</dbReference>
<feature type="transmembrane region" description="Helical" evidence="7">
    <location>
        <begin position="12"/>
        <end position="33"/>
    </location>
</feature>
<dbReference type="NCBIfam" id="NF037997">
    <property type="entry name" value="Na_Pi_symport"/>
    <property type="match status" value="1"/>
</dbReference>
<evidence type="ECO:0000313" key="8">
    <source>
        <dbReference type="EMBL" id="NOL49491.1"/>
    </source>
</evidence>
<gene>
    <name evidence="8" type="ORF">HKX40_04990</name>
</gene>
<feature type="transmembrane region" description="Helical" evidence="7">
    <location>
        <begin position="312"/>
        <end position="329"/>
    </location>
</feature>
<feature type="transmembrane region" description="Helical" evidence="7">
    <location>
        <begin position="243"/>
        <end position="263"/>
    </location>
</feature>
<reference evidence="8 9" key="1">
    <citation type="submission" date="2020-05" db="EMBL/GenBank/DDBJ databases">
        <authorList>
            <person name="Niu N."/>
        </authorList>
    </citation>
    <scope>NUCLEOTIDE SEQUENCE [LARGE SCALE GENOMIC DNA]</scope>
    <source>
        <strain evidence="8 9">LMG10982</strain>
    </source>
</reference>
<comment type="caution">
    <text evidence="8">The sequence shown here is derived from an EMBL/GenBank/DDBJ whole genome shotgun (WGS) entry which is preliminary data.</text>
</comment>
<dbReference type="GO" id="GO:0005886">
    <property type="term" value="C:plasma membrane"/>
    <property type="evidence" value="ECO:0007669"/>
    <property type="project" value="UniProtKB-SubCell"/>
</dbReference>